<evidence type="ECO:0000256" key="2">
    <source>
        <dbReference type="ARBA" id="ARBA00022598"/>
    </source>
</evidence>
<dbReference type="Gene3D" id="3.40.50.12780">
    <property type="entry name" value="N-terminal domain of ligase-like"/>
    <property type="match status" value="1"/>
</dbReference>
<evidence type="ECO:0000256" key="3">
    <source>
        <dbReference type="ARBA" id="ARBA00022741"/>
    </source>
</evidence>
<dbReference type="InterPro" id="IPR045851">
    <property type="entry name" value="AMP-bd_C_sf"/>
</dbReference>
<sequence>MSDPDWTPPISAGSRLEGFAELASTYAGRELSASDAAGYDELWRWSVDDLDGFWRAVAEHLGHRLPGPALAVERMPGAVWFPESRVNYTAAVFADRPADEVAVLGVSEDPDATTALTWAELHDRVAGLAATYRRLGIGEGDRVVGYLPNSPDAVVALLAAASIGAIWSVCGMDYAASAALARFQQLEPKLLVHATSYGHGGRTHDRRDVVDELRAGLPSLAATLETGSTAWDAALAVEAELEPVGVAFDHPLWVLFSSGTTGKPKGIVHGHGGAMLEQAKVASLHYDLGPGERLFWYTTPSWMMWNFVVGGLLVGASIVAYDGSPAYPRTDQLWALAAEHGVTALGMSPAYVAACQKARVGPAAHDLSRLRRVGISGSTFPAVSHRALQAELGPDVQICSISGGTDVVSAFVGSVPTVPVWAGELSRPCLGVALDAYDAAGRSVHGEVGELVVTRPMPSMPVMFWDDPDGERYRSAYFDTYPGVWRHGDWITLTDHGSVVIHGRSDATLNRKGIRMGSADIYEPVEALPEVKEALVIGVEEPDGGYWMPLFVVLAEGVELDAALDRRIREAIKVHASPRHVPDEIFAVPGVPHTRTGKKLEVPVKKVLAGQDLTGALDPGSVDAPELLDHYAEIALRRRARP</sequence>
<dbReference type="InterPro" id="IPR032387">
    <property type="entry name" value="ACAS_N"/>
</dbReference>
<dbReference type="Pfam" id="PF00501">
    <property type="entry name" value="AMP-binding"/>
    <property type="match status" value="1"/>
</dbReference>
<gene>
    <name evidence="8" type="ORF">GCM10022242_41580</name>
</gene>
<feature type="domain" description="AMP-binding enzyme C-terminal" evidence="6">
    <location>
        <begin position="527"/>
        <end position="598"/>
    </location>
</feature>
<dbReference type="InterPro" id="IPR020845">
    <property type="entry name" value="AMP-binding_CS"/>
</dbReference>
<dbReference type="GO" id="GO:0016874">
    <property type="term" value="F:ligase activity"/>
    <property type="evidence" value="ECO:0007669"/>
    <property type="project" value="UniProtKB-KW"/>
</dbReference>
<dbReference type="PROSITE" id="PS00455">
    <property type="entry name" value="AMP_BINDING"/>
    <property type="match status" value="1"/>
</dbReference>
<dbReference type="InterPro" id="IPR025110">
    <property type="entry name" value="AMP-bd_C"/>
</dbReference>
<feature type="domain" description="Acetyl-coenzyme A synthetase N-terminal" evidence="7">
    <location>
        <begin position="39"/>
        <end position="89"/>
    </location>
</feature>
<dbReference type="SUPFAM" id="SSF56801">
    <property type="entry name" value="Acetyl-CoA synthetase-like"/>
    <property type="match status" value="1"/>
</dbReference>
<keyword evidence="3" id="KW-0547">Nucleotide-binding</keyword>
<dbReference type="NCBIfam" id="NF002937">
    <property type="entry name" value="PRK03584.1"/>
    <property type="match status" value="1"/>
</dbReference>
<comment type="similarity">
    <text evidence="1">Belongs to the ATP-dependent AMP-binding enzyme family.</text>
</comment>
<reference evidence="9" key="1">
    <citation type="journal article" date="2019" name="Int. J. Syst. Evol. Microbiol.">
        <title>The Global Catalogue of Microorganisms (GCM) 10K type strain sequencing project: providing services to taxonomists for standard genome sequencing and annotation.</title>
        <authorList>
            <consortium name="The Broad Institute Genomics Platform"/>
            <consortium name="The Broad Institute Genome Sequencing Center for Infectious Disease"/>
            <person name="Wu L."/>
            <person name="Ma J."/>
        </authorList>
    </citation>
    <scope>NUCLEOTIDE SEQUENCE [LARGE SCALE GENOMIC DNA]</scope>
    <source>
        <strain evidence="9">JCM 16953</strain>
    </source>
</reference>
<proteinExistence type="inferred from homology"/>
<dbReference type="NCBIfam" id="TIGR01217">
    <property type="entry name" value="ac_ac_CoA_syn"/>
    <property type="match status" value="1"/>
</dbReference>
<evidence type="ECO:0000259" key="5">
    <source>
        <dbReference type="Pfam" id="PF00501"/>
    </source>
</evidence>
<dbReference type="InterPro" id="IPR000873">
    <property type="entry name" value="AMP-dep_synth/lig_dom"/>
</dbReference>
<dbReference type="Gene3D" id="3.30.300.30">
    <property type="match status" value="1"/>
</dbReference>
<accession>A0ABP7J8A2</accession>
<dbReference type="InterPro" id="IPR005914">
    <property type="entry name" value="Acac_CoA_synth"/>
</dbReference>
<evidence type="ECO:0000313" key="9">
    <source>
        <dbReference type="Proteomes" id="UP001501821"/>
    </source>
</evidence>
<keyword evidence="9" id="KW-1185">Reference proteome</keyword>
<dbReference type="RefSeq" id="WP_344779018.1">
    <property type="nucleotide sequence ID" value="NZ_BAABAH010000025.1"/>
</dbReference>
<dbReference type="Pfam" id="PF16177">
    <property type="entry name" value="ACAS_N"/>
    <property type="match status" value="1"/>
</dbReference>
<dbReference type="EMBL" id="BAABAH010000025">
    <property type="protein sequence ID" value="GAA3836592.1"/>
    <property type="molecule type" value="Genomic_DNA"/>
</dbReference>
<dbReference type="PANTHER" id="PTHR42921">
    <property type="entry name" value="ACETOACETYL-COA SYNTHETASE"/>
    <property type="match status" value="1"/>
</dbReference>
<evidence type="ECO:0000313" key="8">
    <source>
        <dbReference type="EMBL" id="GAA3836592.1"/>
    </source>
</evidence>
<dbReference type="InterPro" id="IPR042099">
    <property type="entry name" value="ANL_N_sf"/>
</dbReference>
<evidence type="ECO:0000259" key="6">
    <source>
        <dbReference type="Pfam" id="PF13193"/>
    </source>
</evidence>
<dbReference type="Proteomes" id="UP001501821">
    <property type="component" value="Unassembled WGS sequence"/>
</dbReference>
<protein>
    <submittedName>
        <fullName evidence="8">Acetoacetate--CoA ligase</fullName>
    </submittedName>
</protein>
<name>A0ABP7J8A2_9ACTN</name>
<keyword evidence="4" id="KW-0067">ATP-binding</keyword>
<evidence type="ECO:0000256" key="4">
    <source>
        <dbReference type="ARBA" id="ARBA00022840"/>
    </source>
</evidence>
<evidence type="ECO:0000259" key="7">
    <source>
        <dbReference type="Pfam" id="PF16177"/>
    </source>
</evidence>
<keyword evidence="2 8" id="KW-0436">Ligase</keyword>
<dbReference type="PANTHER" id="PTHR42921:SF1">
    <property type="entry name" value="ACETOACETYL-COA SYNTHETASE"/>
    <property type="match status" value="1"/>
</dbReference>
<organism evidence="8 9">
    <name type="scientific">Nocardioides panacisoli</name>
    <dbReference type="NCBI Taxonomy" id="627624"/>
    <lineage>
        <taxon>Bacteria</taxon>
        <taxon>Bacillati</taxon>
        <taxon>Actinomycetota</taxon>
        <taxon>Actinomycetes</taxon>
        <taxon>Propionibacteriales</taxon>
        <taxon>Nocardioidaceae</taxon>
        <taxon>Nocardioides</taxon>
    </lineage>
</organism>
<feature type="domain" description="AMP-dependent synthetase/ligase" evidence="5">
    <location>
        <begin position="94"/>
        <end position="456"/>
    </location>
</feature>
<evidence type="ECO:0000256" key="1">
    <source>
        <dbReference type="ARBA" id="ARBA00006432"/>
    </source>
</evidence>
<comment type="caution">
    <text evidence="8">The sequence shown here is derived from an EMBL/GenBank/DDBJ whole genome shotgun (WGS) entry which is preliminary data.</text>
</comment>
<dbReference type="Pfam" id="PF13193">
    <property type="entry name" value="AMP-binding_C"/>
    <property type="match status" value="1"/>
</dbReference>